<accession>A0A2R4T3L6</accession>
<gene>
    <name evidence="2" type="ORF">SLUN_17725</name>
</gene>
<evidence type="ECO:0000313" key="2">
    <source>
        <dbReference type="EMBL" id="AVZ73743.1"/>
    </source>
</evidence>
<proteinExistence type="predicted"/>
<evidence type="ECO:0000313" key="3">
    <source>
        <dbReference type="Proteomes" id="UP000244201"/>
    </source>
</evidence>
<dbReference type="GeneID" id="55657101"/>
<dbReference type="Proteomes" id="UP000244201">
    <property type="component" value="Chromosome"/>
</dbReference>
<keyword evidence="3" id="KW-1185">Reference proteome</keyword>
<dbReference type="KEGG" id="slk:SLUN_17725"/>
<organism evidence="2 3">
    <name type="scientific">Streptomyces lunaelactis</name>
    <dbReference type="NCBI Taxonomy" id="1535768"/>
    <lineage>
        <taxon>Bacteria</taxon>
        <taxon>Bacillati</taxon>
        <taxon>Actinomycetota</taxon>
        <taxon>Actinomycetes</taxon>
        <taxon>Kitasatosporales</taxon>
        <taxon>Streptomycetaceae</taxon>
        <taxon>Streptomyces</taxon>
    </lineage>
</organism>
<dbReference type="RefSeq" id="WP_108149421.1">
    <property type="nucleotide sequence ID" value="NZ_CP026304.1"/>
</dbReference>
<name>A0A2R4T3L6_9ACTN</name>
<feature type="compositionally biased region" description="Pro residues" evidence="1">
    <location>
        <begin position="120"/>
        <end position="129"/>
    </location>
</feature>
<feature type="region of interest" description="Disordered" evidence="1">
    <location>
        <begin position="112"/>
        <end position="173"/>
    </location>
</feature>
<reference evidence="2 3" key="1">
    <citation type="submission" date="2018-01" db="EMBL/GenBank/DDBJ databases">
        <title>Complete genome sequence of Streptomyces lunaelactis MM109T, a Ferroverdin A producer isolated from cave moonmilk deposits.</title>
        <authorList>
            <person name="Naome A."/>
            <person name="Martinet L."/>
            <person name="Maciejewska M."/>
            <person name="Anderssen S."/>
            <person name="Adam D."/>
            <person name="Tenconi E."/>
            <person name="Deflandre B."/>
            <person name="Arguelles-Arias A."/>
            <person name="Calusinska M."/>
            <person name="Copieters W."/>
            <person name="Karim L."/>
            <person name="Hanikenne M."/>
            <person name="Baurain D."/>
            <person name="van Wezel G."/>
            <person name="Smargiasso N."/>
            <person name="de Pauw E."/>
            <person name="Delfosse P."/>
            <person name="Rigali S."/>
        </authorList>
    </citation>
    <scope>NUCLEOTIDE SEQUENCE [LARGE SCALE GENOMIC DNA]</scope>
    <source>
        <strain evidence="2 3">MM109</strain>
    </source>
</reference>
<evidence type="ECO:0008006" key="4">
    <source>
        <dbReference type="Google" id="ProtNLM"/>
    </source>
</evidence>
<feature type="compositionally biased region" description="Basic and acidic residues" evidence="1">
    <location>
        <begin position="132"/>
        <end position="152"/>
    </location>
</feature>
<sequence length="298" mass="32318">MAEPQSNAPLRAPAGAPTSGVIHVRTRLTADFTVIANALAQRRGSAVTVGVAAYILSLPDGAPVRIDALCEHFTEGEILISRALRELEADGYLERRRERGLGGVLRTRTFFYDVPVGDQPEPPLPPSPPRPRRSEPSPREPEREPQPEEGRAPDTTADAESSPPPATTEPDPRAFVILASLRIVDRRLLLSRREVDQLAPAVTQWLAQGVSPEEITSHLTARLPNPLRARPDRILAYRLRELPPPLPAQATAPAVLPWQTCDGGCERAFRAAEPGRCRDCPPEADAAAPLADAWPAAC</sequence>
<dbReference type="EMBL" id="CP026304">
    <property type="protein sequence ID" value="AVZ73743.1"/>
    <property type="molecule type" value="Genomic_DNA"/>
</dbReference>
<dbReference type="OrthoDB" id="9178552at2"/>
<protein>
    <recommendedName>
        <fullName evidence="4">DNA-binding protein</fullName>
    </recommendedName>
</protein>
<dbReference type="AlphaFoldDB" id="A0A2R4T3L6"/>
<evidence type="ECO:0000256" key="1">
    <source>
        <dbReference type="SAM" id="MobiDB-lite"/>
    </source>
</evidence>